<reference evidence="1" key="1">
    <citation type="journal article" date="2022" name="bioRxiv">
        <title>Sequencing and chromosome-scale assembly of the giantPleurodeles waltlgenome.</title>
        <authorList>
            <person name="Brown T."/>
            <person name="Elewa A."/>
            <person name="Iarovenko S."/>
            <person name="Subramanian E."/>
            <person name="Araus A.J."/>
            <person name="Petzold A."/>
            <person name="Susuki M."/>
            <person name="Suzuki K.-i.T."/>
            <person name="Hayashi T."/>
            <person name="Toyoda A."/>
            <person name="Oliveira C."/>
            <person name="Osipova E."/>
            <person name="Leigh N.D."/>
            <person name="Simon A."/>
            <person name="Yun M.H."/>
        </authorList>
    </citation>
    <scope>NUCLEOTIDE SEQUENCE</scope>
    <source>
        <strain evidence="1">20211129_DDA</strain>
        <tissue evidence="1">Liver</tissue>
    </source>
</reference>
<evidence type="ECO:0000313" key="2">
    <source>
        <dbReference type="Proteomes" id="UP001066276"/>
    </source>
</evidence>
<keyword evidence="2" id="KW-1185">Reference proteome</keyword>
<sequence length="77" mass="8387">MSGDSAGLLLATEERAWCMVRLQLKLEVTAGASGRWATYLFTLAAAGASWLEGGRAEERDQMRVGQQPEDDILICLT</sequence>
<dbReference type="EMBL" id="JANPWB010000012">
    <property type="protein sequence ID" value="KAJ1113382.1"/>
    <property type="molecule type" value="Genomic_DNA"/>
</dbReference>
<organism evidence="1 2">
    <name type="scientific">Pleurodeles waltl</name>
    <name type="common">Iberian ribbed newt</name>
    <dbReference type="NCBI Taxonomy" id="8319"/>
    <lineage>
        <taxon>Eukaryota</taxon>
        <taxon>Metazoa</taxon>
        <taxon>Chordata</taxon>
        <taxon>Craniata</taxon>
        <taxon>Vertebrata</taxon>
        <taxon>Euteleostomi</taxon>
        <taxon>Amphibia</taxon>
        <taxon>Batrachia</taxon>
        <taxon>Caudata</taxon>
        <taxon>Salamandroidea</taxon>
        <taxon>Salamandridae</taxon>
        <taxon>Pleurodelinae</taxon>
        <taxon>Pleurodeles</taxon>
    </lineage>
</organism>
<comment type="caution">
    <text evidence="1">The sequence shown here is derived from an EMBL/GenBank/DDBJ whole genome shotgun (WGS) entry which is preliminary data.</text>
</comment>
<dbReference type="Proteomes" id="UP001066276">
    <property type="component" value="Chromosome 8"/>
</dbReference>
<protein>
    <submittedName>
        <fullName evidence="1">Uncharacterized protein</fullName>
    </submittedName>
</protein>
<gene>
    <name evidence="1" type="ORF">NDU88_001628</name>
</gene>
<dbReference type="AlphaFoldDB" id="A0AAV7NBA7"/>
<evidence type="ECO:0000313" key="1">
    <source>
        <dbReference type="EMBL" id="KAJ1113382.1"/>
    </source>
</evidence>
<accession>A0AAV7NBA7</accession>
<name>A0AAV7NBA7_PLEWA</name>
<proteinExistence type="predicted"/>